<keyword evidence="2" id="KW-0479">Metal-binding</keyword>
<reference evidence="5 6" key="1">
    <citation type="journal article" date="2013" name="BMC Genomics">
        <title>The genome and transcriptome of the pine saprophyte Ophiostoma piceae, and a comparison with the bark beetle-associated pine pathogen Grosmannia clavigera.</title>
        <authorList>
            <person name="Haridas S."/>
            <person name="Wang Y."/>
            <person name="Lim L."/>
            <person name="Massoumi Alamouti S."/>
            <person name="Jackman S."/>
            <person name="Docking R."/>
            <person name="Robertson G."/>
            <person name="Birol I."/>
            <person name="Bohlmann J."/>
            <person name="Breuil C."/>
        </authorList>
    </citation>
    <scope>NUCLEOTIDE SEQUENCE [LARGE SCALE GENOMIC DNA]</scope>
    <source>
        <strain evidence="5 6">UAMH 11346</strain>
    </source>
</reference>
<evidence type="ECO:0000313" key="5">
    <source>
        <dbReference type="EMBL" id="EPE10835.1"/>
    </source>
</evidence>
<dbReference type="Proteomes" id="UP000016923">
    <property type="component" value="Unassembled WGS sequence"/>
</dbReference>
<gene>
    <name evidence="5" type="ORF">F503_05930</name>
</gene>
<dbReference type="Gene3D" id="2.170.150.70">
    <property type="match status" value="2"/>
</dbReference>
<dbReference type="STRING" id="1262450.S3DBB1"/>
<sequence length="258" mass="28374">MYNGNCHCGAYRFEVDVDGDGLKKAVGDSSTPVAKLGALWLAVADDVFRVDKDDGKLVSYKTPSLEYQFCSECGSCVRGAFVDGPLKGSNAINIRALRSVNPFEIEQREKVESNVYPTKGKCICGAVQVELLSPLQDMAVKEDNCSICARNAWIGVYPSKAQVALSGTDNVQDYRFGRRFMGHPFCKTCGVHVYMNVYGPPQQVIDRLPEEKKEMIRKNLDMAPVNVRVLDGIQLDGLTVARTDEGTDGYEKSVLGLE</sequence>
<dbReference type="Pfam" id="PF04828">
    <property type="entry name" value="GFA"/>
    <property type="match status" value="1"/>
</dbReference>
<name>S3DBB1_OPHP1</name>
<keyword evidence="6" id="KW-1185">Reference proteome</keyword>
<evidence type="ECO:0000256" key="1">
    <source>
        <dbReference type="ARBA" id="ARBA00005495"/>
    </source>
</evidence>
<evidence type="ECO:0000256" key="2">
    <source>
        <dbReference type="ARBA" id="ARBA00022723"/>
    </source>
</evidence>
<dbReference type="eggNOG" id="KOG4192">
    <property type="taxonomic scope" value="Eukaryota"/>
</dbReference>
<dbReference type="OMA" id="NCHCGAY"/>
<accession>S3DBB1</accession>
<evidence type="ECO:0000259" key="4">
    <source>
        <dbReference type="PROSITE" id="PS51891"/>
    </source>
</evidence>
<dbReference type="AlphaFoldDB" id="S3DBB1"/>
<dbReference type="GO" id="GO:0046872">
    <property type="term" value="F:metal ion binding"/>
    <property type="evidence" value="ECO:0007669"/>
    <property type="project" value="UniProtKB-KW"/>
</dbReference>
<dbReference type="EMBL" id="KE148146">
    <property type="protein sequence ID" value="EPE10835.1"/>
    <property type="molecule type" value="Genomic_DNA"/>
</dbReference>
<feature type="domain" description="CENP-V/GFA" evidence="4">
    <location>
        <begin position="118"/>
        <end position="251"/>
    </location>
</feature>
<dbReference type="InterPro" id="IPR052355">
    <property type="entry name" value="CENP-V-like"/>
</dbReference>
<feature type="domain" description="CENP-V/GFA" evidence="4">
    <location>
        <begin position="2"/>
        <end position="117"/>
    </location>
</feature>
<keyword evidence="3" id="KW-0862">Zinc</keyword>
<dbReference type="VEuPathDB" id="FungiDB:F503_05930"/>
<dbReference type="OrthoDB" id="2993351at2759"/>
<dbReference type="GO" id="GO:0016846">
    <property type="term" value="F:carbon-sulfur lyase activity"/>
    <property type="evidence" value="ECO:0007669"/>
    <property type="project" value="InterPro"/>
</dbReference>
<dbReference type="PROSITE" id="PS51891">
    <property type="entry name" value="CENP_V_GFA"/>
    <property type="match status" value="2"/>
</dbReference>
<dbReference type="InterPro" id="IPR006913">
    <property type="entry name" value="CENP-V/GFA"/>
</dbReference>
<dbReference type="SUPFAM" id="SSF51316">
    <property type="entry name" value="Mss4-like"/>
    <property type="match status" value="2"/>
</dbReference>
<dbReference type="PANTHER" id="PTHR28620">
    <property type="entry name" value="CENTROMERE PROTEIN V"/>
    <property type="match status" value="1"/>
</dbReference>
<evidence type="ECO:0000313" key="6">
    <source>
        <dbReference type="Proteomes" id="UP000016923"/>
    </source>
</evidence>
<comment type="similarity">
    <text evidence="1">Belongs to the Gfa family.</text>
</comment>
<organism evidence="5 6">
    <name type="scientific">Ophiostoma piceae (strain UAMH 11346)</name>
    <name type="common">Sap stain fungus</name>
    <dbReference type="NCBI Taxonomy" id="1262450"/>
    <lineage>
        <taxon>Eukaryota</taxon>
        <taxon>Fungi</taxon>
        <taxon>Dikarya</taxon>
        <taxon>Ascomycota</taxon>
        <taxon>Pezizomycotina</taxon>
        <taxon>Sordariomycetes</taxon>
        <taxon>Sordariomycetidae</taxon>
        <taxon>Ophiostomatales</taxon>
        <taxon>Ophiostomataceae</taxon>
        <taxon>Ophiostoma</taxon>
    </lineage>
</organism>
<protein>
    <submittedName>
        <fullName evidence="5">Glutathione-dependent formaldehyde-activating enzyme</fullName>
    </submittedName>
</protein>
<proteinExistence type="inferred from homology"/>
<dbReference type="HOGENOM" id="CLU_055491_0_0_1"/>
<dbReference type="InterPro" id="IPR011057">
    <property type="entry name" value="Mss4-like_sf"/>
</dbReference>
<evidence type="ECO:0000256" key="3">
    <source>
        <dbReference type="ARBA" id="ARBA00022833"/>
    </source>
</evidence>
<dbReference type="PANTHER" id="PTHR28620:SF1">
    <property type="entry name" value="CENP-V_GFA DOMAIN-CONTAINING PROTEIN"/>
    <property type="match status" value="1"/>
</dbReference>